<dbReference type="EMBL" id="RXOC01000010">
    <property type="protein sequence ID" value="RXF68688.1"/>
    <property type="molecule type" value="Genomic_DNA"/>
</dbReference>
<sequence>MEKIKQIQKWVPELYLIASVIFYWASTFLLNPVAIILLLILALLIFIKSEILGVVISFLFLMLNLYMVLALISELNEFPAFNKDAKIMLLVGGGYLGLNITLSIAMLIKWGKKISSNHTSVDVELTNS</sequence>
<keyword evidence="1" id="KW-0472">Membrane</keyword>
<organism evidence="2 3">
    <name type="scientific">Arcticibacter tournemirensis</name>
    <dbReference type="NCBI Taxonomy" id="699437"/>
    <lineage>
        <taxon>Bacteria</taxon>
        <taxon>Pseudomonadati</taxon>
        <taxon>Bacteroidota</taxon>
        <taxon>Sphingobacteriia</taxon>
        <taxon>Sphingobacteriales</taxon>
        <taxon>Sphingobacteriaceae</taxon>
        <taxon>Arcticibacter</taxon>
    </lineage>
</organism>
<feature type="transmembrane region" description="Helical" evidence="1">
    <location>
        <begin position="20"/>
        <end position="44"/>
    </location>
</feature>
<gene>
    <name evidence="2" type="ORF">EKH83_15285</name>
</gene>
<evidence type="ECO:0000313" key="2">
    <source>
        <dbReference type="EMBL" id="RXF68688.1"/>
    </source>
</evidence>
<evidence type="ECO:0000256" key="1">
    <source>
        <dbReference type="SAM" id="Phobius"/>
    </source>
</evidence>
<keyword evidence="1" id="KW-0812">Transmembrane</keyword>
<dbReference type="RefSeq" id="WP_128770320.1">
    <property type="nucleotide sequence ID" value="NZ_RXOC01000010.1"/>
</dbReference>
<protein>
    <submittedName>
        <fullName evidence="2">Uncharacterized protein</fullName>
    </submittedName>
</protein>
<name>A0A4Q0M6K0_9SPHI</name>
<dbReference type="AlphaFoldDB" id="A0A4Q0M6K0"/>
<feature type="transmembrane region" description="Helical" evidence="1">
    <location>
        <begin position="87"/>
        <end position="108"/>
    </location>
</feature>
<keyword evidence="1" id="KW-1133">Transmembrane helix</keyword>
<evidence type="ECO:0000313" key="3">
    <source>
        <dbReference type="Proteomes" id="UP000290848"/>
    </source>
</evidence>
<comment type="caution">
    <text evidence="2">The sequence shown here is derived from an EMBL/GenBank/DDBJ whole genome shotgun (WGS) entry which is preliminary data.</text>
</comment>
<accession>A0A4Q0M6K0</accession>
<feature type="transmembrane region" description="Helical" evidence="1">
    <location>
        <begin position="51"/>
        <end position="72"/>
    </location>
</feature>
<reference evidence="2 3" key="1">
    <citation type="submission" date="2018-12" db="EMBL/GenBank/DDBJ databases">
        <title>The Draft Genome Sequence of the Soil Bacterium Pedobacter tournemirensis R1.</title>
        <authorList>
            <person name="He J."/>
        </authorList>
    </citation>
    <scope>NUCLEOTIDE SEQUENCE [LARGE SCALE GENOMIC DNA]</scope>
    <source>
        <strain evidence="2 3">R1</strain>
    </source>
</reference>
<proteinExistence type="predicted"/>
<dbReference type="Proteomes" id="UP000290848">
    <property type="component" value="Unassembled WGS sequence"/>
</dbReference>